<dbReference type="Proteomes" id="UP000000305">
    <property type="component" value="Unassembled WGS sequence"/>
</dbReference>
<feature type="region of interest" description="Disordered" evidence="1">
    <location>
        <begin position="133"/>
        <end position="154"/>
    </location>
</feature>
<dbReference type="EMBL" id="GL732655">
    <property type="protein sequence ID" value="EFX68432.1"/>
    <property type="molecule type" value="Genomic_DNA"/>
</dbReference>
<dbReference type="KEGG" id="dpx:DAPPUDRAFT_114543"/>
<dbReference type="GO" id="GO:0043137">
    <property type="term" value="P:DNA replication, removal of RNA primer"/>
    <property type="evidence" value="ECO:0000318"/>
    <property type="project" value="GO_Central"/>
</dbReference>
<dbReference type="GO" id="GO:0004523">
    <property type="term" value="F:RNA-DNA hybrid ribonuclease activity"/>
    <property type="evidence" value="ECO:0000318"/>
    <property type="project" value="GO_Central"/>
</dbReference>
<protein>
    <submittedName>
        <fullName evidence="2">Uncharacterized protein</fullName>
    </submittedName>
</protein>
<dbReference type="OrthoDB" id="6497161at2759"/>
<evidence type="ECO:0000313" key="3">
    <source>
        <dbReference type="Proteomes" id="UP000000305"/>
    </source>
</evidence>
<name>E9HIH9_DAPPU</name>
<proteinExistence type="predicted"/>
<evidence type="ECO:0000256" key="1">
    <source>
        <dbReference type="SAM" id="MobiDB-lite"/>
    </source>
</evidence>
<dbReference type="InParanoid" id="E9HIH9"/>
<reference evidence="2 3" key="1">
    <citation type="journal article" date="2011" name="Science">
        <title>The ecoresponsive genome of Daphnia pulex.</title>
        <authorList>
            <person name="Colbourne J.K."/>
            <person name="Pfrender M.E."/>
            <person name="Gilbert D."/>
            <person name="Thomas W.K."/>
            <person name="Tucker A."/>
            <person name="Oakley T.H."/>
            <person name="Tokishita S."/>
            <person name="Aerts A."/>
            <person name="Arnold G.J."/>
            <person name="Basu M.K."/>
            <person name="Bauer D.J."/>
            <person name="Caceres C.E."/>
            <person name="Carmel L."/>
            <person name="Casola C."/>
            <person name="Choi J.H."/>
            <person name="Detter J.C."/>
            <person name="Dong Q."/>
            <person name="Dusheyko S."/>
            <person name="Eads B.D."/>
            <person name="Frohlich T."/>
            <person name="Geiler-Samerotte K.A."/>
            <person name="Gerlach D."/>
            <person name="Hatcher P."/>
            <person name="Jogdeo S."/>
            <person name="Krijgsveld J."/>
            <person name="Kriventseva E.V."/>
            <person name="Kultz D."/>
            <person name="Laforsch C."/>
            <person name="Lindquist E."/>
            <person name="Lopez J."/>
            <person name="Manak J.R."/>
            <person name="Muller J."/>
            <person name="Pangilinan J."/>
            <person name="Patwardhan R.P."/>
            <person name="Pitluck S."/>
            <person name="Pritham E.J."/>
            <person name="Rechtsteiner A."/>
            <person name="Rho M."/>
            <person name="Rogozin I.B."/>
            <person name="Sakarya O."/>
            <person name="Salamov A."/>
            <person name="Schaack S."/>
            <person name="Shapiro H."/>
            <person name="Shiga Y."/>
            <person name="Skalitzky C."/>
            <person name="Smith Z."/>
            <person name="Souvorov A."/>
            <person name="Sung W."/>
            <person name="Tang Z."/>
            <person name="Tsuchiya D."/>
            <person name="Tu H."/>
            <person name="Vos H."/>
            <person name="Wang M."/>
            <person name="Wolf Y.I."/>
            <person name="Yamagata H."/>
            <person name="Yamada T."/>
            <person name="Ye Y."/>
            <person name="Shaw J.R."/>
            <person name="Andrews J."/>
            <person name="Crease T.J."/>
            <person name="Tang H."/>
            <person name="Lucas S.M."/>
            <person name="Robertson H.M."/>
            <person name="Bork P."/>
            <person name="Koonin E.V."/>
            <person name="Zdobnov E.M."/>
            <person name="Grigoriev I.V."/>
            <person name="Lynch M."/>
            <person name="Boore J.L."/>
        </authorList>
    </citation>
    <scope>NUCLEOTIDE SEQUENCE [LARGE SCALE GENOMIC DNA]</scope>
</reference>
<accession>E9HIH9</accession>
<dbReference type="HOGENOM" id="CLU_1706020_0_0_1"/>
<gene>
    <name evidence="2" type="ORF">DAPPUDRAFT_114543</name>
</gene>
<dbReference type="AlphaFoldDB" id="E9HIH9"/>
<sequence>MQAAEGLRSTGTKATVYWIPSHVGIDGNEKADILAATESSSNEPIYKIYNKLSVNEQCIKLKIHLQTKFLEELKKENNKPNLKLNKIGLLKWHNHNSRELSRILSRLRTGHNRLNDQQARFNPNIDPIYARTATKEKKKQQSMPCSDAPPRNLR</sequence>
<dbReference type="PhylomeDB" id="E9HIH9"/>
<keyword evidence="3" id="KW-1185">Reference proteome</keyword>
<evidence type="ECO:0000313" key="2">
    <source>
        <dbReference type="EMBL" id="EFX68432.1"/>
    </source>
</evidence>
<organism evidence="2 3">
    <name type="scientific">Daphnia pulex</name>
    <name type="common">Water flea</name>
    <dbReference type="NCBI Taxonomy" id="6669"/>
    <lineage>
        <taxon>Eukaryota</taxon>
        <taxon>Metazoa</taxon>
        <taxon>Ecdysozoa</taxon>
        <taxon>Arthropoda</taxon>
        <taxon>Crustacea</taxon>
        <taxon>Branchiopoda</taxon>
        <taxon>Diplostraca</taxon>
        <taxon>Cladocera</taxon>
        <taxon>Anomopoda</taxon>
        <taxon>Daphniidae</taxon>
        <taxon>Daphnia</taxon>
    </lineage>
</organism>